<keyword evidence="3" id="KW-1185">Reference proteome</keyword>
<sequence length="181" mass="18624">MKTTTTLLALAGLLPLLAMAQAAPQKPVAPAKVPTSAAAASPARAPAKPGGLIAALPTMVVYKTPTCGCCKVWVKHMEQAGFKVQTRDLADLGAVKARLGVPYGKGSCHTAEVGGYFVEGHVPAADVKRMLAEKPAARGLTVPGMPLGSPGMEVPDGTVEAYAVELVGRDGKTRVFSRHGK</sequence>
<evidence type="ECO:0000313" key="3">
    <source>
        <dbReference type="Proteomes" id="UP001597110"/>
    </source>
</evidence>
<feature type="signal peptide" evidence="1">
    <location>
        <begin position="1"/>
        <end position="22"/>
    </location>
</feature>
<feature type="chain" id="PRO_5046481369" evidence="1">
    <location>
        <begin position="23"/>
        <end position="181"/>
    </location>
</feature>
<dbReference type="Proteomes" id="UP001597110">
    <property type="component" value="Unassembled WGS sequence"/>
</dbReference>
<dbReference type="RefSeq" id="WP_386825377.1">
    <property type="nucleotide sequence ID" value="NZ_JBHTIF010000003.1"/>
</dbReference>
<organism evidence="2 3">
    <name type="scientific">Lysobacter brunescens</name>
    <dbReference type="NCBI Taxonomy" id="262323"/>
    <lineage>
        <taxon>Bacteria</taxon>
        <taxon>Pseudomonadati</taxon>
        <taxon>Pseudomonadota</taxon>
        <taxon>Gammaproteobacteria</taxon>
        <taxon>Lysobacterales</taxon>
        <taxon>Lysobacteraceae</taxon>
        <taxon>Lysobacter</taxon>
    </lineage>
</organism>
<dbReference type="InterPro" id="IPR036249">
    <property type="entry name" value="Thioredoxin-like_sf"/>
</dbReference>
<evidence type="ECO:0000256" key="1">
    <source>
        <dbReference type="SAM" id="SignalP"/>
    </source>
</evidence>
<reference evidence="3" key="1">
    <citation type="journal article" date="2019" name="Int. J. Syst. Evol. Microbiol.">
        <title>The Global Catalogue of Microorganisms (GCM) 10K type strain sequencing project: providing services to taxonomists for standard genome sequencing and annotation.</title>
        <authorList>
            <consortium name="The Broad Institute Genomics Platform"/>
            <consortium name="The Broad Institute Genome Sequencing Center for Infectious Disease"/>
            <person name="Wu L."/>
            <person name="Ma J."/>
        </authorList>
    </citation>
    <scope>NUCLEOTIDE SEQUENCE [LARGE SCALE GENOMIC DNA]</scope>
    <source>
        <strain evidence="3">CCUG 55585</strain>
    </source>
</reference>
<protein>
    <submittedName>
        <fullName evidence="2">DUF411 domain-containing protein</fullName>
    </submittedName>
</protein>
<proteinExistence type="predicted"/>
<dbReference type="Pfam" id="PF04214">
    <property type="entry name" value="DUF411"/>
    <property type="match status" value="1"/>
</dbReference>
<dbReference type="InterPro" id="IPR007332">
    <property type="entry name" value="DUF411"/>
</dbReference>
<name>A0ABW2YJH7_9GAMM</name>
<dbReference type="EMBL" id="JBHTIF010000003">
    <property type="protein sequence ID" value="MFD0727028.1"/>
    <property type="molecule type" value="Genomic_DNA"/>
</dbReference>
<accession>A0ABW2YJH7</accession>
<comment type="caution">
    <text evidence="2">The sequence shown here is derived from an EMBL/GenBank/DDBJ whole genome shotgun (WGS) entry which is preliminary data.</text>
</comment>
<evidence type="ECO:0000313" key="2">
    <source>
        <dbReference type="EMBL" id="MFD0727028.1"/>
    </source>
</evidence>
<gene>
    <name evidence="2" type="ORF">ACFQ0E_15645</name>
</gene>
<dbReference type="SUPFAM" id="SSF52833">
    <property type="entry name" value="Thioredoxin-like"/>
    <property type="match status" value="1"/>
</dbReference>
<keyword evidence="1" id="KW-0732">Signal</keyword>